<dbReference type="AlphaFoldDB" id="A0A817N131"/>
<evidence type="ECO:0000313" key="3">
    <source>
        <dbReference type="EMBL" id="CAF3085265.1"/>
    </source>
</evidence>
<dbReference type="Pfam" id="PF00629">
    <property type="entry name" value="MAM"/>
    <property type="match status" value="1"/>
</dbReference>
<dbReference type="Gene3D" id="2.60.120.200">
    <property type="match status" value="1"/>
</dbReference>
<name>A0A817N131_9BILA</name>
<evidence type="ECO:0000256" key="1">
    <source>
        <dbReference type="SAM" id="Phobius"/>
    </source>
</evidence>
<dbReference type="InterPro" id="IPR000998">
    <property type="entry name" value="MAM_dom"/>
</dbReference>
<proteinExistence type="predicted"/>
<organism evidence="3 4">
    <name type="scientific">Rotaria socialis</name>
    <dbReference type="NCBI Taxonomy" id="392032"/>
    <lineage>
        <taxon>Eukaryota</taxon>
        <taxon>Metazoa</taxon>
        <taxon>Spiralia</taxon>
        <taxon>Gnathifera</taxon>
        <taxon>Rotifera</taxon>
        <taxon>Eurotatoria</taxon>
        <taxon>Bdelloidea</taxon>
        <taxon>Philodinida</taxon>
        <taxon>Philodinidae</taxon>
        <taxon>Rotaria</taxon>
    </lineage>
</organism>
<reference evidence="3" key="1">
    <citation type="submission" date="2021-02" db="EMBL/GenBank/DDBJ databases">
        <authorList>
            <person name="Nowell W R."/>
        </authorList>
    </citation>
    <scope>NUCLEOTIDE SEQUENCE</scope>
</reference>
<dbReference type="OrthoDB" id="10052357at2759"/>
<dbReference type="PROSITE" id="PS50060">
    <property type="entry name" value="MAM_2"/>
    <property type="match status" value="1"/>
</dbReference>
<dbReference type="GO" id="GO:0016020">
    <property type="term" value="C:membrane"/>
    <property type="evidence" value="ECO:0007669"/>
    <property type="project" value="InterPro"/>
</dbReference>
<dbReference type="EMBL" id="CAJNXB010000675">
    <property type="protein sequence ID" value="CAF3085265.1"/>
    <property type="molecule type" value="Genomic_DNA"/>
</dbReference>
<evidence type="ECO:0000259" key="2">
    <source>
        <dbReference type="PROSITE" id="PS50060"/>
    </source>
</evidence>
<keyword evidence="1" id="KW-0812">Transmembrane</keyword>
<evidence type="ECO:0000313" key="4">
    <source>
        <dbReference type="Proteomes" id="UP000663825"/>
    </source>
</evidence>
<accession>A0A817N131</accession>
<feature type="domain" description="MAM" evidence="2">
    <location>
        <begin position="27"/>
        <end position="239"/>
    </location>
</feature>
<dbReference type="InterPro" id="IPR013320">
    <property type="entry name" value="ConA-like_dom_sf"/>
</dbReference>
<keyword evidence="1" id="KW-1133">Transmembrane helix</keyword>
<keyword evidence="1" id="KW-0472">Membrane</keyword>
<dbReference type="SUPFAM" id="SSF49899">
    <property type="entry name" value="Concanavalin A-like lectins/glucanases"/>
    <property type="match status" value="1"/>
</dbReference>
<gene>
    <name evidence="3" type="ORF">TIS948_LOCUS5967</name>
</gene>
<dbReference type="PROSITE" id="PS51257">
    <property type="entry name" value="PROKAR_LIPOPROTEIN"/>
    <property type="match status" value="1"/>
</dbReference>
<protein>
    <recommendedName>
        <fullName evidence="2">MAM domain-containing protein</fullName>
    </recommendedName>
</protein>
<dbReference type="Proteomes" id="UP000663825">
    <property type="component" value="Unassembled WGS sequence"/>
</dbReference>
<comment type="caution">
    <text evidence="3">The sequence shown here is derived from an EMBL/GenBank/DDBJ whole genome shotgun (WGS) entry which is preliminary data.</text>
</comment>
<sequence>MKMNQIEFNIFVGFSILAICIAQTSLYSCNFDTDLASTCGFQSTPGAPTLQIIDGIASTTAPIQPLSDANSILLPTTPNGDYCSLPYSNPPSTWPMYFCQRNSATNYTCSTPSGTGNCVIGKYGLVKVSRTGAFDQTYTTMNNVQTHAEDFQCLSFYYYVTDAALGAKIDIGWSAGAAPFPLTEVKAGPENRWQSHNFTYPSPAPKNYFIWFQMLRDGGSTDFSYALDEIKVFDGPCEPLTTNIPTTPTSSESMSIAETESNYTARFPYTTIGSIIDFSNTYTNSAITANSIISTLFLNVTMMASASHSIIDTETFEATIATNTEANVILSTIITSDTIAIMTSATPINSSPPTAESTTEPTKKPNLPLILGLVLGLGLPITLAVSGGLVYYFKVVKPKQKVTVHDAGENDIRMTSRHNTETVNTDAS</sequence>
<feature type="transmembrane region" description="Helical" evidence="1">
    <location>
        <begin position="369"/>
        <end position="393"/>
    </location>
</feature>